<sequence>MLSPTEKTLLQELLARAPIPEQTMSYNELMGFMFGLAITPVAIPPDEWMVAIFGEDDSEITAMDQARSMSIVLSQVFATFIAKKERDDLPFPYELETLEHCDLEEVLEWVSGFEEALGLRPEIWEPGDDSSLAPQMVEELYFSLMVIQGLVDPEEIMPFFEQLPDEVFAQAFSHFDPDQQNRELQIDAFLLSTLPLAVKTLRSYAEAIGADMPAGTQPDISAALKPPVFPAPTPPAAKSARKANVIKVDFGSGKKKPKAKAEHLAYQFKISLQGAKPPIWRRVLVPDTVTLADLHEIIQLTMGWFDSHLHQFQIGRKAYGPELDDDWGMEPIANEEEYTLHNLAKDLAPHFSYTYDFGDDWEHRITVEKTLPINEGKPYPVLIKGKRACPPEDCGGIWGYMEFLEAYSDPEHEEHASMQEWAGPDFQPERFDQDEIDEINEALKDMFD</sequence>
<evidence type="ECO:0000259" key="1">
    <source>
        <dbReference type="Pfam" id="PF07929"/>
    </source>
</evidence>
<dbReference type="PANTHER" id="PTHR41878:SF1">
    <property type="entry name" value="TNPR PROTEIN"/>
    <property type="match status" value="1"/>
</dbReference>
<dbReference type="InterPro" id="IPR012912">
    <property type="entry name" value="Plasmid_pRiA4b_Orf3-like"/>
</dbReference>
<dbReference type="InterPro" id="IPR024047">
    <property type="entry name" value="MM3350-like_sf"/>
</dbReference>
<dbReference type="OrthoDB" id="9816539at2"/>
<feature type="domain" description="Plasmid pRiA4b Orf3-like" evidence="1">
    <location>
        <begin position="265"/>
        <end position="434"/>
    </location>
</feature>
<reference evidence="2 3" key="1">
    <citation type="submission" date="2016-12" db="EMBL/GenBank/DDBJ databases">
        <authorList>
            <person name="Song W.-J."/>
            <person name="Kurnit D.M."/>
        </authorList>
    </citation>
    <scope>NUCLEOTIDE SEQUENCE [LARGE SCALE GENOMIC DNA]</scope>
    <source>
        <strain evidence="2 3">DSM 18488</strain>
    </source>
</reference>
<dbReference type="NCBIfam" id="TIGR02292">
    <property type="entry name" value="ygfB_yecA"/>
    <property type="match status" value="1"/>
</dbReference>
<dbReference type="Gene3D" id="1.20.120.740">
    <property type="entry name" value="YgfB uncharacterised protein family UPF0149, PF03695"/>
    <property type="match status" value="1"/>
</dbReference>
<dbReference type="EMBL" id="FRFE01000028">
    <property type="protein sequence ID" value="SHO51704.1"/>
    <property type="molecule type" value="Genomic_DNA"/>
</dbReference>
<evidence type="ECO:0000313" key="2">
    <source>
        <dbReference type="EMBL" id="SHO51704.1"/>
    </source>
</evidence>
<dbReference type="Gene3D" id="3.10.290.30">
    <property type="entry name" value="MM3350-like"/>
    <property type="match status" value="1"/>
</dbReference>
<organism evidence="2 3">
    <name type="scientific">Desulfopila aestuarii DSM 18488</name>
    <dbReference type="NCBI Taxonomy" id="1121416"/>
    <lineage>
        <taxon>Bacteria</taxon>
        <taxon>Pseudomonadati</taxon>
        <taxon>Thermodesulfobacteriota</taxon>
        <taxon>Desulfobulbia</taxon>
        <taxon>Desulfobulbales</taxon>
        <taxon>Desulfocapsaceae</taxon>
        <taxon>Desulfopila</taxon>
    </lineage>
</organism>
<dbReference type="PANTHER" id="PTHR41878">
    <property type="entry name" value="LEXA REPRESSOR-RELATED"/>
    <property type="match status" value="1"/>
</dbReference>
<protein>
    <submittedName>
        <fullName evidence="2">YecA family protein</fullName>
    </submittedName>
</protein>
<dbReference type="Proteomes" id="UP000184603">
    <property type="component" value="Unassembled WGS sequence"/>
</dbReference>
<accession>A0A1M7YGD0</accession>
<name>A0A1M7YGD0_9BACT</name>
<dbReference type="InterPro" id="IPR036255">
    <property type="entry name" value="YgfB-like_sf"/>
</dbReference>
<gene>
    <name evidence="2" type="ORF">SAMN02745220_04177</name>
</gene>
<dbReference type="STRING" id="1121416.SAMN02745220_04177"/>
<dbReference type="SUPFAM" id="SSF159941">
    <property type="entry name" value="MM3350-like"/>
    <property type="match status" value="1"/>
</dbReference>
<dbReference type="Pfam" id="PF07929">
    <property type="entry name" value="PRiA4_ORF3"/>
    <property type="match status" value="1"/>
</dbReference>
<dbReference type="RefSeq" id="WP_084554297.1">
    <property type="nucleotide sequence ID" value="NZ_FRFE01000028.1"/>
</dbReference>
<dbReference type="AlphaFoldDB" id="A0A1M7YGD0"/>
<proteinExistence type="predicted"/>
<dbReference type="InterPro" id="IPR011978">
    <property type="entry name" value="YgfB-like"/>
</dbReference>
<keyword evidence="3" id="KW-1185">Reference proteome</keyword>
<dbReference type="Pfam" id="PF03695">
    <property type="entry name" value="UPF0149"/>
    <property type="match status" value="1"/>
</dbReference>
<evidence type="ECO:0000313" key="3">
    <source>
        <dbReference type="Proteomes" id="UP000184603"/>
    </source>
</evidence>
<dbReference type="SUPFAM" id="SSF101327">
    <property type="entry name" value="YgfB-like"/>
    <property type="match status" value="1"/>
</dbReference>